<dbReference type="EMBL" id="JAAXPE010000005">
    <property type="protein sequence ID" value="NKY85502.1"/>
    <property type="molecule type" value="Genomic_DNA"/>
</dbReference>
<name>A0A7X6LVZ0_9NOCA</name>
<feature type="transmembrane region" description="Helical" evidence="2">
    <location>
        <begin position="60"/>
        <end position="82"/>
    </location>
</feature>
<accession>A0A7X6LVZ0</accession>
<dbReference type="AlphaFoldDB" id="A0A7X6LVZ0"/>
<gene>
    <name evidence="3" type="ORF">HGA07_07685</name>
</gene>
<sequence length="300" mass="30887">MSPAVADRTAPGASPSGGAPGDPANPNDGTDSEAVPVRPLAWRELADLPFAVLQRRIRTIAGPAGAGFALAWGVVLGTSGSVSLLTGGSSTGNAWAAVLSTAVCAWVLRLWVTVVTVPIGLAVVTEQPITAGAAVRRGVTVAGRLARHHLISTLTGLGILLLGAPLVATLLPTLIWLGRVRGRRWSVPPILVAESAPYAAAVDRAKMLATGRVMPLAGLWIHLRALLLVLAVPVAGLLGFLTDILGTHRWAVVTLLSGGVLLITAFAAALDAAAGVVAYVDRRCRREGSDIRIPTGQVIR</sequence>
<keyword evidence="4" id="KW-1185">Reference proteome</keyword>
<feature type="region of interest" description="Disordered" evidence="1">
    <location>
        <begin position="1"/>
        <end position="34"/>
    </location>
</feature>
<keyword evidence="2" id="KW-1133">Transmembrane helix</keyword>
<comment type="caution">
    <text evidence="3">The sequence shown here is derived from an EMBL/GenBank/DDBJ whole genome shotgun (WGS) entry which is preliminary data.</text>
</comment>
<dbReference type="RefSeq" id="WP_051030983.1">
    <property type="nucleotide sequence ID" value="NZ_CAWPHS010000045.1"/>
</dbReference>
<feature type="transmembrane region" description="Helical" evidence="2">
    <location>
        <begin position="154"/>
        <end position="177"/>
    </location>
</feature>
<proteinExistence type="predicted"/>
<feature type="transmembrane region" description="Helical" evidence="2">
    <location>
        <begin position="250"/>
        <end position="280"/>
    </location>
</feature>
<keyword evidence="2" id="KW-0472">Membrane</keyword>
<evidence type="ECO:0000313" key="3">
    <source>
        <dbReference type="EMBL" id="NKY85502.1"/>
    </source>
</evidence>
<evidence type="ECO:0000256" key="1">
    <source>
        <dbReference type="SAM" id="MobiDB-lite"/>
    </source>
</evidence>
<dbReference type="Proteomes" id="UP000523447">
    <property type="component" value="Unassembled WGS sequence"/>
</dbReference>
<protein>
    <submittedName>
        <fullName evidence="3">Uncharacterized protein</fullName>
    </submittedName>
</protein>
<feature type="transmembrane region" description="Helical" evidence="2">
    <location>
        <begin position="216"/>
        <end position="238"/>
    </location>
</feature>
<reference evidence="3 4" key="1">
    <citation type="submission" date="2020-04" db="EMBL/GenBank/DDBJ databases">
        <title>MicrobeNet Type strains.</title>
        <authorList>
            <person name="Nicholson A.C."/>
        </authorList>
    </citation>
    <scope>NUCLEOTIDE SEQUENCE [LARGE SCALE GENOMIC DNA]</scope>
    <source>
        <strain evidence="3 4">DSM 44445</strain>
    </source>
</reference>
<organism evidence="3 4">
    <name type="scientific">Nocardia veterana</name>
    <dbReference type="NCBI Taxonomy" id="132249"/>
    <lineage>
        <taxon>Bacteria</taxon>
        <taxon>Bacillati</taxon>
        <taxon>Actinomycetota</taxon>
        <taxon>Actinomycetes</taxon>
        <taxon>Mycobacteriales</taxon>
        <taxon>Nocardiaceae</taxon>
        <taxon>Nocardia</taxon>
    </lineage>
</organism>
<evidence type="ECO:0000256" key="2">
    <source>
        <dbReference type="SAM" id="Phobius"/>
    </source>
</evidence>
<feature type="compositionally biased region" description="Low complexity" evidence="1">
    <location>
        <begin position="10"/>
        <end position="29"/>
    </location>
</feature>
<evidence type="ECO:0000313" key="4">
    <source>
        <dbReference type="Proteomes" id="UP000523447"/>
    </source>
</evidence>
<keyword evidence="2" id="KW-0812">Transmembrane</keyword>